<dbReference type="GO" id="GO:0046872">
    <property type="term" value="F:metal ion binding"/>
    <property type="evidence" value="ECO:0007669"/>
    <property type="project" value="UniProtKB-KW"/>
</dbReference>
<dbReference type="PROSITE" id="PS50004">
    <property type="entry name" value="C2"/>
    <property type="match status" value="2"/>
</dbReference>
<dbReference type="Pfam" id="PF08372">
    <property type="entry name" value="PRT_C"/>
    <property type="match status" value="1"/>
</dbReference>
<keyword evidence="7 9" id="KW-0472">Membrane</keyword>
<keyword evidence="4" id="KW-0677">Repeat</keyword>
<evidence type="ECO:0000256" key="8">
    <source>
        <dbReference type="SAM" id="MobiDB-lite"/>
    </source>
</evidence>
<dbReference type="InterPro" id="IPR000008">
    <property type="entry name" value="C2_dom"/>
</dbReference>
<evidence type="ECO:0000259" key="10">
    <source>
        <dbReference type="PROSITE" id="PS50004"/>
    </source>
</evidence>
<feature type="transmembrane region" description="Helical" evidence="9">
    <location>
        <begin position="1037"/>
        <end position="1058"/>
    </location>
</feature>
<feature type="domain" description="C2" evidence="10">
    <location>
        <begin position="702"/>
        <end position="820"/>
    </location>
</feature>
<evidence type="ECO:0000256" key="1">
    <source>
        <dbReference type="ARBA" id="ARBA00004141"/>
    </source>
</evidence>
<name>A0A4E0RHJ1_FASHE</name>
<comment type="subcellular location">
    <subcellularLocation>
        <location evidence="1">Membrane</location>
        <topology evidence="1">Multi-pass membrane protein</topology>
    </subcellularLocation>
</comment>
<organism evidence="11 12">
    <name type="scientific">Fasciola hepatica</name>
    <name type="common">Liver fluke</name>
    <dbReference type="NCBI Taxonomy" id="6192"/>
    <lineage>
        <taxon>Eukaryota</taxon>
        <taxon>Metazoa</taxon>
        <taxon>Spiralia</taxon>
        <taxon>Lophotrochozoa</taxon>
        <taxon>Platyhelminthes</taxon>
        <taxon>Trematoda</taxon>
        <taxon>Digenea</taxon>
        <taxon>Plagiorchiida</taxon>
        <taxon>Echinostomata</taxon>
        <taxon>Echinostomatoidea</taxon>
        <taxon>Fasciolidae</taxon>
        <taxon>Fasciola</taxon>
    </lineage>
</organism>
<keyword evidence="3" id="KW-0479">Metal-binding</keyword>
<evidence type="ECO:0000256" key="9">
    <source>
        <dbReference type="SAM" id="Phobius"/>
    </source>
</evidence>
<evidence type="ECO:0000256" key="6">
    <source>
        <dbReference type="ARBA" id="ARBA00022989"/>
    </source>
</evidence>
<dbReference type="Gene3D" id="2.60.40.150">
    <property type="entry name" value="C2 domain"/>
    <property type="match status" value="3"/>
</dbReference>
<dbReference type="AlphaFoldDB" id="A0A4E0RHJ1"/>
<evidence type="ECO:0000313" key="12">
    <source>
        <dbReference type="Proteomes" id="UP000230066"/>
    </source>
</evidence>
<sequence>MPLIEQMNRLAETPITRLHKKSKLRERTSSGHSERESSDEGNSHRGVKHDFKAIARKVKKSVAHKLSLAFPDHSKRNIRSQSMIALSAYNTKLQHDLADDASDAEVHSSVYDSNSLDESDTALSPFHRQSMFDGFDDASQSLSSTSKATSAGSAHIAHGPVLDARFRRRDAKKLKTGNQVQTPSEHSKTSSLRVHSENRSSRHANANTSIITEVIPREGYFWQILLYIRLARALPAQNFNGKVDAYVKLKHRGETLLRTSTIRNNRSPVWDQKFQFPINNLNYPLELRVYHRDPFKKNVYIGRVMVYPATLTFGQDEEFSVALSDETERNLMQPLGELNFWMTLGEIECTRVPSERRRKMLKQMRADQQVWDHLTPLPMRSPSEISQVKSNQVKSITNRSHLSQPRLESFDYSSLEMSRESTAELAITPMDEYEPDFDEWLLPSEAYFYQPQWPLAFYDGTNIEVYTVNVADKTQYVSIPNMISAQFRRNDIPLENSFNQARLVVNLIRAENLSLPISSGTSRNARSSDPMSKPITGHGMECAVTGLPINHTDGSLPSFVATLSVGKSSHNSRAVRSPDSPCWHQLFEFHLKLGKKAVLNVEITNQVGDVPMMIFRGYLDFKRQVPDWTNCFTLKNTLEGYGGHVILLATLTGLTYRSDSTSDESPIPLRDVNEEPRNIVDFTHDSPPFTPKLTLPSKELLSMVESHYSLRRTLENKNDVGWLYLVVRSARYLAAPGRSGQPDPYCYLHLVNRCVHTATVYKTTSPTWNQAFVFPISDIYDVLEIGVVHNGKHDSELLGRLNFPVIQLANHRGKWYTLKDKKLRKPASGAIRLESFVIYNPIRAAMRVIYPQEKPMVWVTSRIHLRDLIRKYVPDLQQNIDRVTPYGVYLTKGLKMLKQLYYWENPFRSSLFLAGTWIVITFVQPYMIFGGLFLGFAAFRILTLDWVKNQTRHRISLFTITEGEEDDFEEYVITDDILEDDSNSESDELVPTPKPCHKKKLKAKLAKAREVLETLQTFVDSVASTVERIDCLLRWQVPWLSLLFFLYLVFNTLLAYFVPIRYLLLFYVTKLFTNRLSNLKYIDFSAMSIISRVPNKFQRIGYREHHPKGTC</sequence>
<feature type="transmembrane region" description="Helical" evidence="9">
    <location>
        <begin position="926"/>
        <end position="947"/>
    </location>
</feature>
<evidence type="ECO:0000256" key="2">
    <source>
        <dbReference type="ARBA" id="ARBA00022692"/>
    </source>
</evidence>
<proteinExistence type="predicted"/>
<feature type="compositionally biased region" description="Basic and acidic residues" evidence="8">
    <location>
        <begin position="25"/>
        <end position="50"/>
    </location>
</feature>
<comment type="caution">
    <text evidence="11">The sequence shown here is derived from an EMBL/GenBank/DDBJ whole genome shotgun (WGS) entry which is preliminary data.</text>
</comment>
<keyword evidence="6 9" id="KW-1133">Transmembrane helix</keyword>
<dbReference type="SUPFAM" id="SSF49562">
    <property type="entry name" value="C2 domain (Calcium/lipid-binding domain, CaLB)"/>
    <property type="match status" value="2"/>
</dbReference>
<feature type="region of interest" description="Disordered" evidence="8">
    <location>
        <begin position="12"/>
        <end position="50"/>
    </location>
</feature>
<feature type="region of interest" description="Disordered" evidence="8">
    <location>
        <begin position="173"/>
        <end position="203"/>
    </location>
</feature>
<dbReference type="CDD" id="cd00030">
    <property type="entry name" value="C2"/>
    <property type="match status" value="1"/>
</dbReference>
<keyword evidence="12" id="KW-1185">Reference proteome</keyword>
<evidence type="ECO:0000256" key="3">
    <source>
        <dbReference type="ARBA" id="ARBA00022723"/>
    </source>
</evidence>
<accession>A0A4E0RHJ1</accession>
<dbReference type="GO" id="GO:0016020">
    <property type="term" value="C:membrane"/>
    <property type="evidence" value="ECO:0007669"/>
    <property type="project" value="UniProtKB-SubCell"/>
</dbReference>
<dbReference type="PANTHER" id="PTHR45911">
    <property type="entry name" value="C2 DOMAIN-CONTAINING PROTEIN"/>
    <property type="match status" value="1"/>
</dbReference>
<dbReference type="InterPro" id="IPR035892">
    <property type="entry name" value="C2_domain_sf"/>
</dbReference>
<dbReference type="InterPro" id="IPR013583">
    <property type="entry name" value="MCTP_C"/>
</dbReference>
<protein>
    <recommendedName>
        <fullName evidence="10">C2 domain-containing protein</fullName>
    </recommendedName>
</protein>
<keyword evidence="5" id="KW-0106">Calcium</keyword>
<feature type="domain" description="C2" evidence="10">
    <location>
        <begin position="205"/>
        <end position="321"/>
    </location>
</feature>
<dbReference type="EMBL" id="JXXN02000540">
    <property type="protein sequence ID" value="THD27063.1"/>
    <property type="molecule type" value="Genomic_DNA"/>
</dbReference>
<evidence type="ECO:0000256" key="5">
    <source>
        <dbReference type="ARBA" id="ARBA00022837"/>
    </source>
</evidence>
<dbReference type="SMART" id="SM00239">
    <property type="entry name" value="C2"/>
    <property type="match status" value="3"/>
</dbReference>
<evidence type="ECO:0000313" key="11">
    <source>
        <dbReference type="EMBL" id="THD27063.1"/>
    </source>
</evidence>
<keyword evidence="2 9" id="KW-0812">Transmembrane</keyword>
<feature type="compositionally biased region" description="Polar residues" evidence="8">
    <location>
        <begin position="176"/>
        <end position="193"/>
    </location>
</feature>
<reference evidence="11" key="1">
    <citation type="submission" date="2019-03" db="EMBL/GenBank/DDBJ databases">
        <title>Improved annotation for the trematode Fasciola hepatica.</title>
        <authorList>
            <person name="Choi Y.-J."/>
            <person name="Martin J."/>
            <person name="Mitreva M."/>
        </authorList>
    </citation>
    <scope>NUCLEOTIDE SEQUENCE [LARGE SCALE GENOMIC DNA]</scope>
</reference>
<dbReference type="Proteomes" id="UP000230066">
    <property type="component" value="Unassembled WGS sequence"/>
</dbReference>
<gene>
    <name evidence="11" type="ORF">D915_002110</name>
</gene>
<dbReference type="Pfam" id="PF00168">
    <property type="entry name" value="C2"/>
    <property type="match status" value="3"/>
</dbReference>
<dbReference type="PANTHER" id="PTHR45911:SF4">
    <property type="entry name" value="MULTIPLE C2 AND TRANSMEMBRANE DOMAIN-CONTAINING PROTEIN"/>
    <property type="match status" value="1"/>
</dbReference>
<evidence type="ECO:0000256" key="4">
    <source>
        <dbReference type="ARBA" id="ARBA00022737"/>
    </source>
</evidence>
<evidence type="ECO:0000256" key="7">
    <source>
        <dbReference type="ARBA" id="ARBA00023136"/>
    </source>
</evidence>